<evidence type="ECO:0000313" key="9">
    <source>
        <dbReference type="Proteomes" id="UP001652620"/>
    </source>
</evidence>
<dbReference type="RefSeq" id="XP_049317711.1">
    <property type="nucleotide sequence ID" value="XM_049461754.1"/>
</dbReference>
<evidence type="ECO:0000256" key="6">
    <source>
        <dbReference type="ARBA" id="ARBA00022801"/>
    </source>
</evidence>
<feature type="domain" description="DDE Tnp4" evidence="8">
    <location>
        <begin position="152"/>
        <end position="305"/>
    </location>
</feature>
<keyword evidence="5" id="KW-0479">Metal-binding</keyword>
<dbReference type="Proteomes" id="UP001652620">
    <property type="component" value="Unplaced"/>
</dbReference>
<comment type="cofactor">
    <cofactor evidence="1">
        <name>a divalent metal cation</name>
        <dbReference type="ChEBI" id="CHEBI:60240"/>
    </cofactor>
</comment>
<keyword evidence="7" id="KW-0539">Nucleus</keyword>
<evidence type="ECO:0000256" key="4">
    <source>
        <dbReference type="ARBA" id="ARBA00022722"/>
    </source>
</evidence>
<evidence type="ECO:0000256" key="1">
    <source>
        <dbReference type="ARBA" id="ARBA00001968"/>
    </source>
</evidence>
<protein>
    <submittedName>
        <fullName evidence="10">Nuclease HARBI1 isoform X1</fullName>
    </submittedName>
</protein>
<dbReference type="InterPro" id="IPR045249">
    <property type="entry name" value="HARBI1-like"/>
</dbReference>
<evidence type="ECO:0000256" key="7">
    <source>
        <dbReference type="ARBA" id="ARBA00023242"/>
    </source>
</evidence>
<organism evidence="9 10">
    <name type="scientific">Bactrocera dorsalis</name>
    <name type="common">Oriental fruit fly</name>
    <name type="synonym">Dacus dorsalis</name>
    <dbReference type="NCBI Taxonomy" id="27457"/>
    <lineage>
        <taxon>Eukaryota</taxon>
        <taxon>Metazoa</taxon>
        <taxon>Ecdysozoa</taxon>
        <taxon>Arthropoda</taxon>
        <taxon>Hexapoda</taxon>
        <taxon>Insecta</taxon>
        <taxon>Pterygota</taxon>
        <taxon>Neoptera</taxon>
        <taxon>Endopterygota</taxon>
        <taxon>Diptera</taxon>
        <taxon>Brachycera</taxon>
        <taxon>Muscomorpha</taxon>
        <taxon>Tephritoidea</taxon>
        <taxon>Tephritidae</taxon>
        <taxon>Bactrocera</taxon>
        <taxon>Bactrocera</taxon>
    </lineage>
</organism>
<evidence type="ECO:0000313" key="10">
    <source>
        <dbReference type="RefSeq" id="XP_049317711.1"/>
    </source>
</evidence>
<dbReference type="GeneID" id="109580011"/>
<dbReference type="InterPro" id="IPR027806">
    <property type="entry name" value="HARBI1_dom"/>
</dbReference>
<dbReference type="PANTHER" id="PTHR22930">
    <property type="match status" value="1"/>
</dbReference>
<proteinExistence type="inferred from homology"/>
<accession>A0ABM3K891</accession>
<comment type="similarity">
    <text evidence="3">Belongs to the HARBI1 family.</text>
</comment>
<dbReference type="Pfam" id="PF13359">
    <property type="entry name" value="DDE_Tnp_4"/>
    <property type="match status" value="1"/>
</dbReference>
<evidence type="ECO:0000256" key="2">
    <source>
        <dbReference type="ARBA" id="ARBA00004123"/>
    </source>
</evidence>
<keyword evidence="9" id="KW-1185">Reference proteome</keyword>
<evidence type="ECO:0000256" key="3">
    <source>
        <dbReference type="ARBA" id="ARBA00006958"/>
    </source>
</evidence>
<comment type="subcellular location">
    <subcellularLocation>
        <location evidence="2">Nucleus</location>
    </subcellularLocation>
</comment>
<reference evidence="10" key="1">
    <citation type="submission" date="2025-08" db="UniProtKB">
        <authorList>
            <consortium name="RefSeq"/>
        </authorList>
    </citation>
    <scope>IDENTIFICATION</scope>
    <source>
        <tissue evidence="10">Adult</tissue>
    </source>
</reference>
<keyword evidence="4" id="KW-0540">Nuclease</keyword>
<evidence type="ECO:0000259" key="8">
    <source>
        <dbReference type="Pfam" id="PF13359"/>
    </source>
</evidence>
<dbReference type="PANTHER" id="PTHR22930:SF289">
    <property type="entry name" value="DDE TNP4 DOMAIN-CONTAINING PROTEIN-RELATED"/>
    <property type="match status" value="1"/>
</dbReference>
<name>A0ABM3K891_BACDO</name>
<evidence type="ECO:0000256" key="5">
    <source>
        <dbReference type="ARBA" id="ARBA00022723"/>
    </source>
</evidence>
<keyword evidence="6" id="KW-0378">Hydrolase</keyword>
<sequence>MSLFTIAAYLLAKNEWEKNEKVRRRILRDHSNPLDIPDSVFVAYYRISKEAFLEIVRDVQPFINPSSITIEIKLATTLRYLAEGGFQRSVGKDTDISLARSTVCKVLHEVLNALEKALCPKWIKLQMSEEEIKMSKAHFFNNFCIPGIIGCVDGTHIKITKPHQNEHLFFNRKGYFSVNAMIICDYRMRITAVDACHPGASHDAFIFSLSAAKQYLSSSYVGGDHRSWLLGDSGYGLEPYLLTPYRDANAGSPQHKFNLQHSKARNIVERVIGVLKSRFKCLQTTMPYVPEKVVKIINICSAMHNICRHYNLDAFALDVVDDFLDEEVADHSSHLQTAAVSIRDEIANNLTRIV</sequence>
<gene>
    <name evidence="10" type="primary">LOC109580011</name>
</gene>